<dbReference type="Proteomes" id="UP000244450">
    <property type="component" value="Unassembled WGS sequence"/>
</dbReference>
<reference evidence="6 7" key="1">
    <citation type="submission" date="2018-04" db="EMBL/GenBank/DDBJ databases">
        <title>Chitinophaga fuyangensis sp. nov., isolated from soil in a chemical factory.</title>
        <authorList>
            <person name="Chen K."/>
        </authorList>
    </citation>
    <scope>NUCLEOTIDE SEQUENCE [LARGE SCALE GENOMIC DNA]</scope>
    <source>
        <strain evidence="6 7">LY-1</strain>
    </source>
</reference>
<keyword evidence="1" id="KW-0677">Repeat</keyword>
<keyword evidence="3 6" id="KW-0067">ATP-binding</keyword>
<protein>
    <submittedName>
        <fullName evidence="6">ABC transporter ATP-binding protein</fullName>
    </submittedName>
</protein>
<dbReference type="InterPro" id="IPR003439">
    <property type="entry name" value="ABC_transporter-like_ATP-bd"/>
</dbReference>
<dbReference type="InterPro" id="IPR027417">
    <property type="entry name" value="P-loop_NTPase"/>
</dbReference>
<feature type="domain" description="ABC transporter" evidence="5">
    <location>
        <begin position="1"/>
        <end position="241"/>
    </location>
</feature>
<evidence type="ECO:0000259" key="5">
    <source>
        <dbReference type="PROSITE" id="PS50893"/>
    </source>
</evidence>
<dbReference type="PROSITE" id="PS00211">
    <property type="entry name" value="ABC_TRANSPORTER_1"/>
    <property type="match status" value="1"/>
</dbReference>
<evidence type="ECO:0000313" key="6">
    <source>
        <dbReference type="EMBL" id="PUZ25810.1"/>
    </source>
</evidence>
<dbReference type="AlphaFoldDB" id="A0A2T7BHQ7"/>
<dbReference type="GO" id="GO:0005524">
    <property type="term" value="F:ATP binding"/>
    <property type="evidence" value="ECO:0007669"/>
    <property type="project" value="UniProtKB-KW"/>
</dbReference>
<dbReference type="InterPro" id="IPR050611">
    <property type="entry name" value="ABCF"/>
</dbReference>
<name>A0A2T7BHQ7_9BACT</name>
<dbReference type="RefSeq" id="WP_108687649.1">
    <property type="nucleotide sequence ID" value="NZ_QCYK01000002.1"/>
</dbReference>
<evidence type="ECO:0000256" key="4">
    <source>
        <dbReference type="SAM" id="MobiDB-lite"/>
    </source>
</evidence>
<dbReference type="InterPro" id="IPR003593">
    <property type="entry name" value="AAA+_ATPase"/>
</dbReference>
<dbReference type="SMART" id="SM00382">
    <property type="entry name" value="AAA"/>
    <property type="match status" value="2"/>
</dbReference>
<organism evidence="6 7">
    <name type="scientific">Chitinophaga parva</name>
    <dbReference type="NCBI Taxonomy" id="2169414"/>
    <lineage>
        <taxon>Bacteria</taxon>
        <taxon>Pseudomonadati</taxon>
        <taxon>Bacteroidota</taxon>
        <taxon>Chitinophagia</taxon>
        <taxon>Chitinophagales</taxon>
        <taxon>Chitinophagaceae</taxon>
        <taxon>Chitinophaga</taxon>
    </lineage>
</organism>
<sequence length="544" mass="60923">MQLQNVTYFHPNKDLLFENISLTIAPHEKAALIGNNGAGKSTLLRILAGELQPASGTVISDSKPFYVPQQFGQFNHLTVAQALQLEDKLKALHAILDGDVSETNMALLNDDWALEERCHEALEAWGLEGLDLHQPMQQLSGGQKTKVFLAGIGIHQPDIVLLDEPSNHLDSDARSLLYDFIENTQCTLLVVSHDRHLLNLLDTMLELSKRSITVYGGNYEFYATQKQIEHNALDQDVKSKEKALRKAKETEREAAERQAKLNARGKKKQEKSGLPTISMNTFRNNAEKTTARMKDAHSNKTGQLHEELTELRKALPDMDKMKFGFENPSLHKGKVLLTAKAIRFSYGTRELWPEGLDLQLRSGERLSLKGRNGAGKTTLINIILGRLQPTAGTVESAISNAVYIDQDYSLINNQLSVYEQAAQFNTAALQDHEIKTRLARFLFTHDYWDKPCSTLSGGEKMRLMLCCLTLARQAPDVIILDEPTNNLDMQNIAILTTAINAYNGTLIVVSHDRYFLEEVRVERSIDLEGGWFAQRAHDGGDPLK</sequence>
<dbReference type="EMBL" id="QCYK01000002">
    <property type="protein sequence ID" value="PUZ25810.1"/>
    <property type="molecule type" value="Genomic_DNA"/>
</dbReference>
<feature type="region of interest" description="Disordered" evidence="4">
    <location>
        <begin position="243"/>
        <end position="274"/>
    </location>
</feature>
<gene>
    <name evidence="6" type="ORF">DCC81_16255</name>
</gene>
<evidence type="ECO:0000256" key="1">
    <source>
        <dbReference type="ARBA" id="ARBA00022737"/>
    </source>
</evidence>
<dbReference type="PANTHER" id="PTHR19211">
    <property type="entry name" value="ATP-BINDING TRANSPORT PROTEIN-RELATED"/>
    <property type="match status" value="1"/>
</dbReference>
<feature type="compositionally biased region" description="Basic and acidic residues" evidence="4">
    <location>
        <begin position="243"/>
        <end position="259"/>
    </location>
</feature>
<dbReference type="PANTHER" id="PTHR19211:SF6">
    <property type="entry name" value="BLL7188 PROTEIN"/>
    <property type="match status" value="1"/>
</dbReference>
<evidence type="ECO:0000256" key="3">
    <source>
        <dbReference type="ARBA" id="ARBA00022840"/>
    </source>
</evidence>
<dbReference type="CDD" id="cd03221">
    <property type="entry name" value="ABCF_EF-3"/>
    <property type="match status" value="2"/>
</dbReference>
<evidence type="ECO:0000313" key="7">
    <source>
        <dbReference type="Proteomes" id="UP000244450"/>
    </source>
</evidence>
<dbReference type="OrthoDB" id="613473at2"/>
<dbReference type="InterPro" id="IPR017871">
    <property type="entry name" value="ABC_transporter-like_CS"/>
</dbReference>
<dbReference type="Gene3D" id="3.40.50.300">
    <property type="entry name" value="P-loop containing nucleotide triphosphate hydrolases"/>
    <property type="match status" value="2"/>
</dbReference>
<feature type="domain" description="ABC transporter" evidence="5">
    <location>
        <begin position="337"/>
        <end position="543"/>
    </location>
</feature>
<keyword evidence="7" id="KW-1185">Reference proteome</keyword>
<comment type="caution">
    <text evidence="6">The sequence shown here is derived from an EMBL/GenBank/DDBJ whole genome shotgun (WGS) entry which is preliminary data.</text>
</comment>
<dbReference type="GO" id="GO:0016887">
    <property type="term" value="F:ATP hydrolysis activity"/>
    <property type="evidence" value="ECO:0007669"/>
    <property type="project" value="InterPro"/>
</dbReference>
<dbReference type="SUPFAM" id="SSF52540">
    <property type="entry name" value="P-loop containing nucleoside triphosphate hydrolases"/>
    <property type="match status" value="2"/>
</dbReference>
<dbReference type="FunFam" id="3.40.50.300:FF:001320">
    <property type="entry name" value="Heme ABC transporter ATP-binding protein"/>
    <property type="match status" value="1"/>
</dbReference>
<accession>A0A2T7BHQ7</accession>
<dbReference type="NCBIfam" id="NF000355">
    <property type="entry name" value="ribo_prot_ABC_F"/>
    <property type="match status" value="1"/>
</dbReference>
<evidence type="ECO:0000256" key="2">
    <source>
        <dbReference type="ARBA" id="ARBA00022741"/>
    </source>
</evidence>
<dbReference type="PROSITE" id="PS50893">
    <property type="entry name" value="ABC_TRANSPORTER_2"/>
    <property type="match status" value="2"/>
</dbReference>
<dbReference type="Pfam" id="PF00005">
    <property type="entry name" value="ABC_tran"/>
    <property type="match status" value="2"/>
</dbReference>
<proteinExistence type="predicted"/>
<keyword evidence="2" id="KW-0547">Nucleotide-binding</keyword>